<evidence type="ECO:0000256" key="2">
    <source>
        <dbReference type="SAM" id="MobiDB-lite"/>
    </source>
</evidence>
<dbReference type="InterPro" id="IPR000566">
    <property type="entry name" value="Lipocln_cytosolic_FA-bd_dom"/>
</dbReference>
<protein>
    <submittedName>
        <fullName evidence="4">(raccoon dog) hypothetical protein</fullName>
    </submittedName>
</protein>
<evidence type="ECO:0000313" key="5">
    <source>
        <dbReference type="Proteomes" id="UP000645828"/>
    </source>
</evidence>
<keyword evidence="5" id="KW-1185">Reference proteome</keyword>
<dbReference type="CDD" id="cd19421">
    <property type="entry name" value="lipocalin_5_8-like"/>
    <property type="match status" value="1"/>
</dbReference>
<proteinExistence type="inferred from homology"/>
<feature type="domain" description="Lipocalin/cytosolic fatty-acid binding" evidence="3">
    <location>
        <begin position="100"/>
        <end position="208"/>
    </location>
</feature>
<accession>A0A811XSB5</accession>
<dbReference type="GO" id="GO:0036094">
    <property type="term" value="F:small molecule binding"/>
    <property type="evidence" value="ECO:0007669"/>
    <property type="project" value="InterPro"/>
</dbReference>
<name>A0A811XSB5_NYCPR</name>
<sequence length="266" mass="28741">MTSSASCAMGLLSQYKPGAGGAEARGAVMEAGLLSAILGLVTVQGETAMLDLDLQKVAFLSDVGRSSDSGPGPSNPQPIPEQIQQGPQDPPGSARTEQIAGFWREVGVASSQNLALKTPKRLEALFLTLSGHELLVKAAYYSSGSCETENIVGSEIDVSGTFVFPGHREIQVVDTDYEQYAILRLSLHWQGKDFRVLKYFTRSLEDEYGPGFWRFRELTADTGLYLVARHGRCAKLLKEGSSDCRADQPRARPGVGNLPGTCWIES</sequence>
<dbReference type="InterPro" id="IPR002345">
    <property type="entry name" value="Lipocalin"/>
</dbReference>
<dbReference type="EMBL" id="CAJHUB010000649">
    <property type="protein sequence ID" value="CAD7667789.1"/>
    <property type="molecule type" value="Genomic_DNA"/>
</dbReference>
<organism evidence="4 5">
    <name type="scientific">Nyctereutes procyonoides</name>
    <name type="common">Raccoon dog</name>
    <name type="synonym">Canis procyonoides</name>
    <dbReference type="NCBI Taxonomy" id="34880"/>
    <lineage>
        <taxon>Eukaryota</taxon>
        <taxon>Metazoa</taxon>
        <taxon>Chordata</taxon>
        <taxon>Craniata</taxon>
        <taxon>Vertebrata</taxon>
        <taxon>Euteleostomi</taxon>
        <taxon>Mammalia</taxon>
        <taxon>Eutheria</taxon>
        <taxon>Laurasiatheria</taxon>
        <taxon>Carnivora</taxon>
        <taxon>Caniformia</taxon>
        <taxon>Canidae</taxon>
        <taxon>Nyctereutes</taxon>
    </lineage>
</organism>
<dbReference type="Pfam" id="PF00061">
    <property type="entry name" value="Lipocalin"/>
    <property type="match status" value="1"/>
</dbReference>
<evidence type="ECO:0000256" key="1">
    <source>
        <dbReference type="ARBA" id="ARBA00006889"/>
    </source>
</evidence>
<dbReference type="Gene3D" id="2.40.128.20">
    <property type="match status" value="1"/>
</dbReference>
<dbReference type="PANTHER" id="PTHR11430">
    <property type="entry name" value="LIPOCALIN"/>
    <property type="match status" value="1"/>
</dbReference>
<dbReference type="SUPFAM" id="SSF50814">
    <property type="entry name" value="Lipocalins"/>
    <property type="match status" value="1"/>
</dbReference>
<comment type="similarity">
    <text evidence="1">Belongs to the calycin superfamily. Lipocalin family.</text>
</comment>
<gene>
    <name evidence="4" type="ORF">NYPRO_LOCUS1074</name>
</gene>
<feature type="region of interest" description="Disordered" evidence="2">
    <location>
        <begin position="63"/>
        <end position="95"/>
    </location>
</feature>
<evidence type="ECO:0000313" key="4">
    <source>
        <dbReference type="EMBL" id="CAD7667789.1"/>
    </source>
</evidence>
<evidence type="ECO:0000259" key="3">
    <source>
        <dbReference type="Pfam" id="PF00061"/>
    </source>
</evidence>
<reference evidence="4" key="1">
    <citation type="submission" date="2020-12" db="EMBL/GenBank/DDBJ databases">
        <authorList>
            <consortium name="Molecular Ecology Group"/>
        </authorList>
    </citation>
    <scope>NUCLEOTIDE SEQUENCE</scope>
    <source>
        <strain evidence="4">TBG_1078</strain>
    </source>
</reference>
<dbReference type="Proteomes" id="UP000645828">
    <property type="component" value="Unassembled WGS sequence"/>
</dbReference>
<dbReference type="PANTHER" id="PTHR11430:SF1">
    <property type="entry name" value="EPIDIDYMAL-SPECIFIC LIPOCALIN-8"/>
    <property type="match status" value="1"/>
</dbReference>
<dbReference type="AlphaFoldDB" id="A0A811XSB5"/>
<dbReference type="InterPro" id="IPR012674">
    <property type="entry name" value="Calycin"/>
</dbReference>
<comment type="caution">
    <text evidence="4">The sequence shown here is derived from an EMBL/GenBank/DDBJ whole genome shotgun (WGS) entry which is preliminary data.</text>
</comment>